<dbReference type="KEGG" id="swf:E3E12_03845"/>
<dbReference type="Proteomes" id="UP000318709">
    <property type="component" value="Chromosome"/>
</dbReference>
<keyword evidence="2" id="KW-0963">Cytoplasm</keyword>
<evidence type="ECO:0000313" key="5">
    <source>
        <dbReference type="Proteomes" id="UP000318709"/>
    </source>
</evidence>
<keyword evidence="5" id="KW-1185">Reference proteome</keyword>
<keyword evidence="2" id="KW-0678">Repressor</keyword>
<evidence type="ECO:0000256" key="1">
    <source>
        <dbReference type="ARBA" id="ARBA00010574"/>
    </source>
</evidence>
<comment type="similarity">
    <text evidence="1 2">Belongs to the Iojap/RsfS family.</text>
</comment>
<evidence type="ECO:0000256" key="3">
    <source>
        <dbReference type="SAM" id="MobiDB-lite"/>
    </source>
</evidence>
<dbReference type="PANTHER" id="PTHR21043">
    <property type="entry name" value="IOJAP SUPERFAMILY ORTHOLOG"/>
    <property type="match status" value="1"/>
</dbReference>
<dbReference type="Pfam" id="PF02410">
    <property type="entry name" value="RsfS"/>
    <property type="match status" value="1"/>
</dbReference>
<dbReference type="NCBIfam" id="TIGR00090">
    <property type="entry name" value="rsfS_iojap_ybeB"/>
    <property type="match status" value="1"/>
</dbReference>
<dbReference type="GO" id="GO:0005737">
    <property type="term" value="C:cytoplasm"/>
    <property type="evidence" value="ECO:0007669"/>
    <property type="project" value="UniProtKB-SubCell"/>
</dbReference>
<sequence length="146" mass="15805">MTALNTFPTPHPEDTWQGSNKAEQAVERRLDVILSTLDGAKADNIAIIDLRGRASFAETMVIATALSGRHMGALARHLERALKEECALSASAEGSDSSDWTLLDTGDIVIHLFSPEGRTTYGLERMWNSALDVADAEEVVIPKAGR</sequence>
<dbReference type="GO" id="GO:0043023">
    <property type="term" value="F:ribosomal large subunit binding"/>
    <property type="evidence" value="ECO:0007669"/>
    <property type="project" value="TreeGrafter"/>
</dbReference>
<dbReference type="Gene3D" id="3.30.460.10">
    <property type="entry name" value="Beta Polymerase, domain 2"/>
    <property type="match status" value="1"/>
</dbReference>
<comment type="subcellular location">
    <subcellularLocation>
        <location evidence="2">Cytoplasm</location>
    </subcellularLocation>
</comment>
<keyword evidence="2" id="KW-0810">Translation regulation</keyword>
<protein>
    <recommendedName>
        <fullName evidence="2">Ribosomal silencing factor RsfS</fullName>
    </recommendedName>
</protein>
<organism evidence="4 5">
    <name type="scientific">Formicincola oecophyllae</name>
    <dbReference type="NCBI Taxonomy" id="2558361"/>
    <lineage>
        <taxon>Bacteria</taxon>
        <taxon>Pseudomonadati</taxon>
        <taxon>Pseudomonadota</taxon>
        <taxon>Alphaproteobacteria</taxon>
        <taxon>Acetobacterales</taxon>
        <taxon>Acetobacteraceae</taxon>
        <taxon>Formicincola</taxon>
    </lineage>
</organism>
<dbReference type="PANTHER" id="PTHR21043:SF0">
    <property type="entry name" value="MITOCHONDRIAL ASSEMBLY OF RIBOSOMAL LARGE SUBUNIT PROTEIN 1"/>
    <property type="match status" value="1"/>
</dbReference>
<gene>
    <name evidence="2 4" type="primary">rsfS</name>
    <name evidence="4" type="ORF">E3E12_03845</name>
</gene>
<dbReference type="EMBL" id="CP038231">
    <property type="protein sequence ID" value="QDH13474.1"/>
    <property type="molecule type" value="Genomic_DNA"/>
</dbReference>
<dbReference type="SUPFAM" id="SSF81301">
    <property type="entry name" value="Nucleotidyltransferase"/>
    <property type="match status" value="1"/>
</dbReference>
<feature type="region of interest" description="Disordered" evidence="3">
    <location>
        <begin position="1"/>
        <end position="20"/>
    </location>
</feature>
<accession>A0A4Y6U8F9</accession>
<dbReference type="OrthoDB" id="9793681at2"/>
<dbReference type="GO" id="GO:0090071">
    <property type="term" value="P:negative regulation of ribosome biogenesis"/>
    <property type="evidence" value="ECO:0007669"/>
    <property type="project" value="UniProtKB-UniRule"/>
</dbReference>
<name>A0A4Y6U8F9_9PROT</name>
<comment type="function">
    <text evidence="2">Functions as a ribosomal silencing factor. Interacts with ribosomal protein uL14 (rplN), blocking formation of intersubunit bridge B8. Prevents association of the 30S and 50S ribosomal subunits and the formation of functional ribosomes, thus repressing translation.</text>
</comment>
<dbReference type="AlphaFoldDB" id="A0A4Y6U8F9"/>
<dbReference type="GO" id="GO:0017148">
    <property type="term" value="P:negative regulation of translation"/>
    <property type="evidence" value="ECO:0007669"/>
    <property type="project" value="UniProtKB-UniRule"/>
</dbReference>
<evidence type="ECO:0000313" key="4">
    <source>
        <dbReference type="EMBL" id="QDH13474.1"/>
    </source>
</evidence>
<comment type="subunit">
    <text evidence="2">Interacts with ribosomal protein uL14 (rplN).</text>
</comment>
<proteinExistence type="inferred from homology"/>
<dbReference type="InterPro" id="IPR043519">
    <property type="entry name" value="NT_sf"/>
</dbReference>
<dbReference type="GO" id="GO:0042256">
    <property type="term" value="P:cytosolic ribosome assembly"/>
    <property type="evidence" value="ECO:0007669"/>
    <property type="project" value="UniProtKB-UniRule"/>
</dbReference>
<reference evidence="4 5" key="1">
    <citation type="submission" date="2019-03" db="EMBL/GenBank/DDBJ databases">
        <title>The complete genome sequence of Swingsia_sp. F3b2 LMG30590(T).</title>
        <authorList>
            <person name="Chua K.-O."/>
            <person name="Chan K.-G."/>
            <person name="See-Too W.-S."/>
        </authorList>
    </citation>
    <scope>NUCLEOTIDE SEQUENCE [LARGE SCALE GENOMIC DNA]</scope>
    <source>
        <strain evidence="4 5">F3b2</strain>
    </source>
</reference>
<evidence type="ECO:0000256" key="2">
    <source>
        <dbReference type="HAMAP-Rule" id="MF_01477"/>
    </source>
</evidence>
<dbReference type="HAMAP" id="MF_01477">
    <property type="entry name" value="Iojap_RsfS"/>
    <property type="match status" value="1"/>
</dbReference>
<dbReference type="InterPro" id="IPR004394">
    <property type="entry name" value="Iojap/RsfS/C7orf30"/>
</dbReference>